<accession>A0ABQ5IAV8</accession>
<feature type="chain" id="PRO_5046102930" evidence="1">
    <location>
        <begin position="24"/>
        <end position="155"/>
    </location>
</feature>
<keyword evidence="3" id="KW-1185">Reference proteome</keyword>
<name>A0ABQ5IAV8_9ASTR</name>
<evidence type="ECO:0000313" key="3">
    <source>
        <dbReference type="Proteomes" id="UP001151760"/>
    </source>
</evidence>
<proteinExistence type="predicted"/>
<gene>
    <name evidence="2" type="ORF">Tco_1092783</name>
</gene>
<protein>
    <submittedName>
        <fullName evidence="2">Uncharacterized protein</fullName>
    </submittedName>
</protein>
<organism evidence="2 3">
    <name type="scientific">Tanacetum coccineum</name>
    <dbReference type="NCBI Taxonomy" id="301880"/>
    <lineage>
        <taxon>Eukaryota</taxon>
        <taxon>Viridiplantae</taxon>
        <taxon>Streptophyta</taxon>
        <taxon>Embryophyta</taxon>
        <taxon>Tracheophyta</taxon>
        <taxon>Spermatophyta</taxon>
        <taxon>Magnoliopsida</taxon>
        <taxon>eudicotyledons</taxon>
        <taxon>Gunneridae</taxon>
        <taxon>Pentapetalae</taxon>
        <taxon>asterids</taxon>
        <taxon>campanulids</taxon>
        <taxon>Asterales</taxon>
        <taxon>Asteraceae</taxon>
        <taxon>Asteroideae</taxon>
        <taxon>Anthemideae</taxon>
        <taxon>Anthemidinae</taxon>
        <taxon>Tanacetum</taxon>
    </lineage>
</organism>
<evidence type="ECO:0000256" key="1">
    <source>
        <dbReference type="SAM" id="SignalP"/>
    </source>
</evidence>
<comment type="caution">
    <text evidence="2">The sequence shown here is derived from an EMBL/GenBank/DDBJ whole genome shotgun (WGS) entry which is preliminary data.</text>
</comment>
<evidence type="ECO:0000313" key="2">
    <source>
        <dbReference type="EMBL" id="GJT97265.1"/>
    </source>
</evidence>
<reference evidence="2" key="2">
    <citation type="submission" date="2022-01" db="EMBL/GenBank/DDBJ databases">
        <authorList>
            <person name="Yamashiro T."/>
            <person name="Shiraishi A."/>
            <person name="Satake H."/>
            <person name="Nakayama K."/>
        </authorList>
    </citation>
    <scope>NUCLEOTIDE SEQUENCE</scope>
</reference>
<dbReference type="EMBL" id="BQNB010020560">
    <property type="protein sequence ID" value="GJT97265.1"/>
    <property type="molecule type" value="Genomic_DNA"/>
</dbReference>
<keyword evidence="1" id="KW-0732">Signal</keyword>
<dbReference type="Proteomes" id="UP001151760">
    <property type="component" value="Unassembled WGS sequence"/>
</dbReference>
<reference evidence="2" key="1">
    <citation type="journal article" date="2022" name="Int. J. Mol. Sci.">
        <title>Draft Genome of Tanacetum Coccineum: Genomic Comparison of Closely Related Tanacetum-Family Plants.</title>
        <authorList>
            <person name="Yamashiro T."/>
            <person name="Shiraishi A."/>
            <person name="Nakayama K."/>
            <person name="Satake H."/>
        </authorList>
    </citation>
    <scope>NUCLEOTIDE SEQUENCE</scope>
</reference>
<feature type="signal peptide" evidence="1">
    <location>
        <begin position="1"/>
        <end position="23"/>
    </location>
</feature>
<sequence>MSFTVPGIGFGLFLAQLLWKGEEGPPSRGGQGTVLRAHIDGSLAPRCRLFATWGCSMFQGLGCSPIKAVMSVSASSGGSVPSVRFPSGKSSDILTGSGCTGQGTVSGREFPMGIGLPKGNRGMQRFPWAGRRLALECKGSGSCLESVLVRAKVGD</sequence>